<sequence>MSWRTRPVGPISDSTGHDGTVETAGPYRRLPGPRPRDELASWTTAVLDDGPLPEIPSLSAPSPAGWWEVIEGQGLYVRRTSGHAPQSAAPVWCVHGLAGSSTNWNRLARALSDVAPTFAVDLPGHGWSDPSPRDDYDLPAQARLLGMLIDHVGGGPVNLVGNSYGGIVATLLAAERPELVRTLTLISPAVPDFRLIGERGADPRIGLLLVPGTAGPAVRQLARVDPDRRARSLAMVCFGRPDLVPPEGLRAAAAEVGERASLPWVHTSTIGAARSLIAGYFRPGRHSFLAAASRVQAPVLVIWGTRDRLVDVRLARSTAAAFADSRLLVVAGSGHVAQMEDPELVARALRALLRSRSVQIGAGPADSAPSVDAQRAVAGSSS</sequence>
<dbReference type="GO" id="GO:0016787">
    <property type="term" value="F:hydrolase activity"/>
    <property type="evidence" value="ECO:0007669"/>
    <property type="project" value="UniProtKB-KW"/>
</dbReference>
<evidence type="ECO:0000259" key="2">
    <source>
        <dbReference type="Pfam" id="PF00561"/>
    </source>
</evidence>
<keyword evidence="3" id="KW-0378">Hydrolase</keyword>
<dbReference type="SUPFAM" id="SSF53474">
    <property type="entry name" value="alpha/beta-Hydrolases"/>
    <property type="match status" value="1"/>
</dbReference>
<name>A0A4U6QKS0_9ACTN</name>
<dbReference type="AlphaFoldDB" id="A0A4U6QKS0"/>
<dbReference type="EMBL" id="SZZH01000001">
    <property type="protein sequence ID" value="TKV61063.1"/>
    <property type="molecule type" value="Genomic_DNA"/>
</dbReference>
<dbReference type="Gene3D" id="3.40.50.1820">
    <property type="entry name" value="alpha/beta hydrolase"/>
    <property type="match status" value="1"/>
</dbReference>
<proteinExistence type="predicted"/>
<dbReference type="Proteomes" id="UP000306985">
    <property type="component" value="Unassembled WGS sequence"/>
</dbReference>
<protein>
    <submittedName>
        <fullName evidence="3">Alpha/beta hydrolase</fullName>
    </submittedName>
</protein>
<dbReference type="InterPro" id="IPR029058">
    <property type="entry name" value="AB_hydrolase_fold"/>
</dbReference>
<dbReference type="InterPro" id="IPR050266">
    <property type="entry name" value="AB_hydrolase_sf"/>
</dbReference>
<comment type="caution">
    <text evidence="3">The sequence shown here is derived from an EMBL/GenBank/DDBJ whole genome shotgun (WGS) entry which is preliminary data.</text>
</comment>
<dbReference type="PRINTS" id="PR00111">
    <property type="entry name" value="ABHYDROLASE"/>
</dbReference>
<dbReference type="GO" id="GO:0016020">
    <property type="term" value="C:membrane"/>
    <property type="evidence" value="ECO:0007669"/>
    <property type="project" value="TreeGrafter"/>
</dbReference>
<evidence type="ECO:0000313" key="4">
    <source>
        <dbReference type="Proteomes" id="UP000306985"/>
    </source>
</evidence>
<organism evidence="3 4">
    <name type="scientific">Nakamurella flava</name>
    <dbReference type="NCBI Taxonomy" id="2576308"/>
    <lineage>
        <taxon>Bacteria</taxon>
        <taxon>Bacillati</taxon>
        <taxon>Actinomycetota</taxon>
        <taxon>Actinomycetes</taxon>
        <taxon>Nakamurellales</taxon>
        <taxon>Nakamurellaceae</taxon>
        <taxon>Nakamurella</taxon>
    </lineage>
</organism>
<feature type="region of interest" description="Disordered" evidence="1">
    <location>
        <begin position="361"/>
        <end position="382"/>
    </location>
</feature>
<evidence type="ECO:0000313" key="3">
    <source>
        <dbReference type="EMBL" id="TKV61063.1"/>
    </source>
</evidence>
<dbReference type="InterPro" id="IPR000073">
    <property type="entry name" value="AB_hydrolase_1"/>
</dbReference>
<reference evidence="3 4" key="1">
    <citation type="submission" date="2019-05" db="EMBL/GenBank/DDBJ databases">
        <title>Nakamurella sp. N5BH11, whole genome shotgun sequence.</title>
        <authorList>
            <person name="Tuo L."/>
        </authorList>
    </citation>
    <scope>NUCLEOTIDE SEQUENCE [LARGE SCALE GENOMIC DNA]</scope>
    <source>
        <strain evidence="3 4">N5BH11</strain>
    </source>
</reference>
<dbReference type="Pfam" id="PF00561">
    <property type="entry name" value="Abhydrolase_1"/>
    <property type="match status" value="1"/>
</dbReference>
<accession>A0A4U6QKS0</accession>
<dbReference type="PANTHER" id="PTHR43798">
    <property type="entry name" value="MONOACYLGLYCEROL LIPASE"/>
    <property type="match status" value="1"/>
</dbReference>
<gene>
    <name evidence="3" type="ORF">FDO65_05300</name>
</gene>
<dbReference type="PANTHER" id="PTHR43798:SF33">
    <property type="entry name" value="HYDROLASE, PUTATIVE (AFU_ORTHOLOGUE AFUA_2G14860)-RELATED"/>
    <property type="match status" value="1"/>
</dbReference>
<feature type="domain" description="AB hydrolase-1" evidence="2">
    <location>
        <begin position="90"/>
        <end position="342"/>
    </location>
</feature>
<dbReference type="OrthoDB" id="9801162at2"/>
<keyword evidence="4" id="KW-1185">Reference proteome</keyword>
<feature type="region of interest" description="Disordered" evidence="1">
    <location>
        <begin position="1"/>
        <end position="35"/>
    </location>
</feature>
<evidence type="ECO:0000256" key="1">
    <source>
        <dbReference type="SAM" id="MobiDB-lite"/>
    </source>
</evidence>